<evidence type="ECO:0000313" key="2">
    <source>
        <dbReference type="Proteomes" id="UP000754563"/>
    </source>
</evidence>
<reference evidence="1" key="2">
    <citation type="journal article" date="2021" name="Microbiome">
        <title>Successional dynamics and alternative stable states in a saline activated sludge microbial community over 9 years.</title>
        <authorList>
            <person name="Wang Y."/>
            <person name="Ye J."/>
            <person name="Ju F."/>
            <person name="Liu L."/>
            <person name="Boyd J.A."/>
            <person name="Deng Y."/>
            <person name="Parks D.H."/>
            <person name="Jiang X."/>
            <person name="Yin X."/>
            <person name="Woodcroft B.J."/>
            <person name="Tyson G.W."/>
            <person name="Hugenholtz P."/>
            <person name="Polz M.F."/>
            <person name="Zhang T."/>
        </authorList>
    </citation>
    <scope>NUCLEOTIDE SEQUENCE</scope>
    <source>
        <strain evidence="1">HKST-UBA11</strain>
    </source>
</reference>
<evidence type="ECO:0000313" key="1">
    <source>
        <dbReference type="EMBL" id="MCA9386313.1"/>
    </source>
</evidence>
<protein>
    <submittedName>
        <fullName evidence="1">Uncharacterized protein</fullName>
    </submittedName>
</protein>
<name>A0A955LA51_9BACT</name>
<comment type="caution">
    <text evidence="1">The sequence shown here is derived from an EMBL/GenBank/DDBJ whole genome shotgun (WGS) entry which is preliminary data.</text>
</comment>
<gene>
    <name evidence="1" type="ORF">KC717_06735</name>
</gene>
<reference evidence="1" key="1">
    <citation type="submission" date="2020-04" db="EMBL/GenBank/DDBJ databases">
        <authorList>
            <person name="Zhang T."/>
        </authorList>
    </citation>
    <scope>NUCLEOTIDE SEQUENCE</scope>
    <source>
        <strain evidence="1">HKST-UBA11</strain>
    </source>
</reference>
<organism evidence="1 2">
    <name type="scientific">Candidatus Dojkabacteria bacterium</name>
    <dbReference type="NCBI Taxonomy" id="2099670"/>
    <lineage>
        <taxon>Bacteria</taxon>
        <taxon>Candidatus Dojkabacteria</taxon>
    </lineage>
</organism>
<dbReference type="AlphaFoldDB" id="A0A955LA51"/>
<dbReference type="Proteomes" id="UP000754563">
    <property type="component" value="Unassembled WGS sequence"/>
</dbReference>
<sequence>MGCFCDEEGRCVISDAFASKEEAQSWAEDFIGDCAPWEYEILEVS</sequence>
<accession>A0A955LA51</accession>
<dbReference type="EMBL" id="JAGQLH010000124">
    <property type="protein sequence ID" value="MCA9386313.1"/>
    <property type="molecule type" value="Genomic_DNA"/>
</dbReference>
<proteinExistence type="predicted"/>